<reference evidence="7" key="1">
    <citation type="submission" date="2016-10" db="EMBL/GenBank/DDBJ databases">
        <authorList>
            <person name="Varghese N."/>
            <person name="Submissions S."/>
        </authorList>
    </citation>
    <scope>NUCLEOTIDE SEQUENCE [LARGE SCALE GENOMIC DNA]</scope>
    <source>
        <strain evidence="7">DSM 22329</strain>
    </source>
</reference>
<evidence type="ECO:0000259" key="4">
    <source>
        <dbReference type="Pfam" id="PF01408"/>
    </source>
</evidence>
<evidence type="ECO:0000256" key="1">
    <source>
        <dbReference type="ARBA" id="ARBA00010928"/>
    </source>
</evidence>
<dbReference type="RefSeq" id="WP_091786181.1">
    <property type="nucleotide sequence ID" value="NZ_LT629711.1"/>
</dbReference>
<dbReference type="InterPro" id="IPR000683">
    <property type="entry name" value="Gfo/Idh/MocA-like_OxRdtase_N"/>
</dbReference>
<dbReference type="SUPFAM" id="SSF55347">
    <property type="entry name" value="Glyceraldehyde-3-phosphate dehydrogenase-like, C-terminal domain"/>
    <property type="match status" value="1"/>
</dbReference>
<gene>
    <name evidence="6" type="ORF">SAMN04489867_2608</name>
</gene>
<dbReference type="Proteomes" id="UP000199077">
    <property type="component" value="Chromosome I"/>
</dbReference>
<evidence type="ECO:0000256" key="3">
    <source>
        <dbReference type="ARBA" id="ARBA00023027"/>
    </source>
</evidence>
<dbReference type="Gene3D" id="3.40.50.720">
    <property type="entry name" value="NAD(P)-binding Rossmann-like Domain"/>
    <property type="match status" value="1"/>
</dbReference>
<comment type="similarity">
    <text evidence="1">Belongs to the Gfo/Idh/MocA family.</text>
</comment>
<dbReference type="GO" id="GO:0016491">
    <property type="term" value="F:oxidoreductase activity"/>
    <property type="evidence" value="ECO:0007669"/>
    <property type="project" value="UniProtKB-KW"/>
</dbReference>
<proteinExistence type="inferred from homology"/>
<dbReference type="InterPro" id="IPR050984">
    <property type="entry name" value="Gfo/Idh/MocA_domain"/>
</dbReference>
<evidence type="ECO:0000313" key="6">
    <source>
        <dbReference type="EMBL" id="SDP48061.1"/>
    </source>
</evidence>
<organism evidence="6 7">
    <name type="scientific">Pedococcus dokdonensis</name>
    <dbReference type="NCBI Taxonomy" id="443156"/>
    <lineage>
        <taxon>Bacteria</taxon>
        <taxon>Bacillati</taxon>
        <taxon>Actinomycetota</taxon>
        <taxon>Actinomycetes</taxon>
        <taxon>Micrococcales</taxon>
        <taxon>Intrasporangiaceae</taxon>
        <taxon>Pedococcus</taxon>
    </lineage>
</organism>
<dbReference type="STRING" id="443156.SAMN04489867_2608"/>
<dbReference type="PANTHER" id="PTHR22604">
    <property type="entry name" value="OXIDOREDUCTASES"/>
    <property type="match status" value="1"/>
</dbReference>
<accession>A0A1H0T2Q5</accession>
<dbReference type="Pfam" id="PF22725">
    <property type="entry name" value="GFO_IDH_MocA_C3"/>
    <property type="match status" value="1"/>
</dbReference>
<name>A0A1H0T2Q5_9MICO</name>
<keyword evidence="2" id="KW-0560">Oxidoreductase</keyword>
<feature type="domain" description="Gfo/Idh/MocA-like oxidoreductase N-terminal" evidence="4">
    <location>
        <begin position="21"/>
        <end position="136"/>
    </location>
</feature>
<protein>
    <submittedName>
        <fullName evidence="6">Predicted dehydrogenase</fullName>
    </submittedName>
</protein>
<dbReference type="EMBL" id="LT629711">
    <property type="protein sequence ID" value="SDP48061.1"/>
    <property type="molecule type" value="Genomic_DNA"/>
</dbReference>
<feature type="domain" description="GFO/IDH/MocA-like oxidoreductase" evidence="5">
    <location>
        <begin position="150"/>
        <end position="263"/>
    </location>
</feature>
<dbReference type="AlphaFoldDB" id="A0A1H0T2Q5"/>
<dbReference type="InterPro" id="IPR036291">
    <property type="entry name" value="NAD(P)-bd_dom_sf"/>
</dbReference>
<dbReference type="Gene3D" id="3.30.360.10">
    <property type="entry name" value="Dihydrodipicolinate Reductase, domain 2"/>
    <property type="match status" value="1"/>
</dbReference>
<dbReference type="GO" id="GO:0000166">
    <property type="term" value="F:nucleotide binding"/>
    <property type="evidence" value="ECO:0007669"/>
    <property type="project" value="InterPro"/>
</dbReference>
<dbReference type="PANTHER" id="PTHR22604:SF105">
    <property type="entry name" value="TRANS-1,2-DIHYDROBENZENE-1,2-DIOL DEHYDROGENASE"/>
    <property type="match status" value="1"/>
</dbReference>
<dbReference type="InterPro" id="IPR055170">
    <property type="entry name" value="GFO_IDH_MocA-like_dom"/>
</dbReference>
<evidence type="ECO:0000259" key="5">
    <source>
        <dbReference type="Pfam" id="PF22725"/>
    </source>
</evidence>
<dbReference type="OrthoDB" id="9815825at2"/>
<evidence type="ECO:0000313" key="7">
    <source>
        <dbReference type="Proteomes" id="UP000199077"/>
    </source>
</evidence>
<keyword evidence="7" id="KW-1185">Reference proteome</keyword>
<keyword evidence="3" id="KW-0520">NAD</keyword>
<dbReference type="SUPFAM" id="SSF51735">
    <property type="entry name" value="NAD(P)-binding Rossmann-fold domains"/>
    <property type="match status" value="1"/>
</dbReference>
<evidence type="ECO:0000256" key="2">
    <source>
        <dbReference type="ARBA" id="ARBA00023002"/>
    </source>
</evidence>
<dbReference type="Pfam" id="PF01408">
    <property type="entry name" value="GFO_IDH_MocA"/>
    <property type="match status" value="1"/>
</dbReference>
<sequence length="344" mass="36113">MPSLTLPAPRTPDPREAPSLRWGILAPGGIARSFATALRAGTGQQLQAVASRSVDRARAFADEFAVTAAYGSYEELVADPDVDVVYVASPHSEHRAHALLATGAGKPVLVEKAFARSANEARDIIESAAAAGVFAMEAMWTRFLPHIDVVRQCLETGLLGEVHTVHADHGQRLYPNGPARLSEPSLAGGALLDLGVYPVSFAHFVLGDFADVTASGTRTDKGVDAQAAIGVTSSSGAMGVLGTTMLTKTPTTAVVCGTEARLEIDGDFYAPEAVVRLITNDGTELDQFSNEDTTHGLHFEAAEVARQVTAGALESPLLPLAETLTIMDALDDARAQVGVRYPGE</sequence>